<dbReference type="SUPFAM" id="SSF52540">
    <property type="entry name" value="P-loop containing nucleoside triphosphate hydrolases"/>
    <property type="match status" value="1"/>
</dbReference>
<feature type="domain" description="KAP NTPase" evidence="1">
    <location>
        <begin position="31"/>
        <end position="311"/>
    </location>
</feature>
<dbReference type="EMBL" id="QFZU02000100">
    <property type="protein sequence ID" value="RGA02998.1"/>
    <property type="molecule type" value="Genomic_DNA"/>
</dbReference>
<name>A0ABX9LH84_9ACTN</name>
<dbReference type="Proteomes" id="UP000262538">
    <property type="component" value="Unassembled WGS sequence"/>
</dbReference>
<protein>
    <submittedName>
        <fullName evidence="2">NTPase KAP</fullName>
    </submittedName>
</protein>
<dbReference type="PANTHER" id="PTHR22674">
    <property type="entry name" value="NTPASE, KAP FAMILY P-LOOP DOMAIN-CONTAINING 1"/>
    <property type="match status" value="1"/>
</dbReference>
<dbReference type="Gene3D" id="3.40.50.300">
    <property type="entry name" value="P-loop containing nucleotide triphosphate hydrolases"/>
    <property type="match status" value="1"/>
</dbReference>
<comment type="caution">
    <text evidence="2">The sequence shown here is derived from an EMBL/GenBank/DDBJ whole genome shotgun (WGS) entry which is preliminary data.</text>
</comment>
<keyword evidence="3" id="KW-1185">Reference proteome</keyword>
<sequence length="696" mass="78087">MVVRSRSEHNQEERVIVGDEPVNSENDILGRRAIASQWATAIEQATAPRGLVFAVTGPWGSGKTSMLNMIEEDLSSKDIQVLKFNPWLFSGTDQLVSFFFGEMASQLEYGNPKQQKIASALKKYGALFSPIKIVPIVGTALSAAAEAAAAAGKFMEESQSRGIQEQKSTLADALEDLEHPVIVILDDLDRLTGQEIRDVLRMVRLTGAFPNLIYILSFDRQRVELALNEDGLPGRAYLEKIVQVMFNVPDIAPGDLHSILFAELDRIIKDLQYSRFSTNLWPDVFIEIIAPLLSTVRDVRRYVAPLRTVLSLLDNSIELTDVLALEAMRIFLPDTFSLLSSAIPGLTTPAYNTHDNPSLAEQVRAFIDSDEQHQAVLHALCMRLFPASKLRLGMNDRYGSDSAAAWLRERRVAHPDVLSFYLQLSMPASMKSAVTAELLFDHIEDEDFLTQAFNELDPPQVEQVVTTLESHQNEFSSIDPEPAIVALLNQLPRLRRPAKGFFDIGPDIVISRVVYRLLLPTEDPNQVLEIVRRALPRVVQYSSKLVLLKLIGHRKNAGHKLVGEDEWKALEEEVRSEVRSAGATDLAREWDLLRVMWWAGIEDDPHTWIIPQTHLDEPEFAKQLLGTAVTQARRQTMGSRAVDISDQLAWEPLLEVVNREEGVRRCRDAAAATVGEKSPLIQLVDKYLEGWRPPEF</sequence>
<evidence type="ECO:0000313" key="3">
    <source>
        <dbReference type="Proteomes" id="UP000262538"/>
    </source>
</evidence>
<accession>A0ABX9LH84</accession>
<evidence type="ECO:0000259" key="1">
    <source>
        <dbReference type="Pfam" id="PF07693"/>
    </source>
</evidence>
<dbReference type="InterPro" id="IPR011646">
    <property type="entry name" value="KAP_P-loop"/>
</dbReference>
<dbReference type="InterPro" id="IPR052754">
    <property type="entry name" value="NTPase_KAP_P-loop"/>
</dbReference>
<dbReference type="InterPro" id="IPR027417">
    <property type="entry name" value="P-loop_NTPase"/>
</dbReference>
<dbReference type="PANTHER" id="PTHR22674:SF6">
    <property type="entry name" value="NTPASE KAP FAMILY P-LOOP DOMAIN-CONTAINING PROTEIN 1"/>
    <property type="match status" value="1"/>
</dbReference>
<gene>
    <name evidence="2" type="ORF">DI270_021340</name>
</gene>
<dbReference type="Pfam" id="PF07693">
    <property type="entry name" value="KAP_NTPase"/>
    <property type="match status" value="1"/>
</dbReference>
<reference evidence="2 3" key="1">
    <citation type="submission" date="2018-08" db="EMBL/GenBank/DDBJ databases">
        <title>Microbispora. triticiradicis sp. nov., a novel actinomycete isolated from the root of wheat (Triticum aestivum L.)).</title>
        <authorList>
            <person name="Han C."/>
        </authorList>
    </citation>
    <scope>NUCLEOTIDE SEQUENCE [LARGE SCALE GENOMIC DNA]</scope>
    <source>
        <strain evidence="2 3">NEAU-HRDPA2-9</strain>
    </source>
</reference>
<evidence type="ECO:0000313" key="2">
    <source>
        <dbReference type="EMBL" id="RGA02998.1"/>
    </source>
</evidence>
<proteinExistence type="predicted"/>
<organism evidence="2 3">
    <name type="scientific">Microbispora triticiradicis</name>
    <dbReference type="NCBI Taxonomy" id="2200763"/>
    <lineage>
        <taxon>Bacteria</taxon>
        <taxon>Bacillati</taxon>
        <taxon>Actinomycetota</taxon>
        <taxon>Actinomycetes</taxon>
        <taxon>Streptosporangiales</taxon>
        <taxon>Streptosporangiaceae</taxon>
        <taxon>Microbispora</taxon>
    </lineage>
</organism>